<evidence type="ECO:0000256" key="4">
    <source>
        <dbReference type="ARBA" id="ARBA00022840"/>
    </source>
</evidence>
<dbReference type="InterPro" id="IPR003593">
    <property type="entry name" value="AAA+_ATPase"/>
</dbReference>
<comment type="similarity">
    <text evidence="1">Belongs to the ABC transporter superfamily.</text>
</comment>
<name>A0A411Z2Z2_9RHOB</name>
<dbReference type="InterPro" id="IPR027417">
    <property type="entry name" value="P-loop_NTPase"/>
</dbReference>
<dbReference type="InterPro" id="IPR017871">
    <property type="entry name" value="ABC_transporter-like_CS"/>
</dbReference>
<organism evidence="7 8">
    <name type="scientific">Pseudotabrizicola alkalilacus</name>
    <dbReference type="NCBI Taxonomy" id="2305252"/>
    <lineage>
        <taxon>Bacteria</taxon>
        <taxon>Pseudomonadati</taxon>
        <taxon>Pseudomonadota</taxon>
        <taxon>Alphaproteobacteria</taxon>
        <taxon>Rhodobacterales</taxon>
        <taxon>Paracoccaceae</taxon>
        <taxon>Pseudotabrizicola</taxon>
    </lineage>
</organism>
<sequence length="234" mass="25220">MTLLHLENVAAHYDQFQALRDISLSVAAGETLAVVGSNGAGKSTLMKVICGALPASAGRVRLNGQDIAGQPAHRLTAQGIAMVPEGRRLFRSLTVEDNLRIGAYAGRKGPWTLERIYQLFPELVKRRDNRGLDLSGGEQQMVAIGRALMSNPQMLLMDEISLGLAPIVVNQIYRALPDIAAEGMGLLIVEQDINRSLSVAARFCCLMEGRVNLTGPCADTDRKALMDAYFGVSA</sequence>
<gene>
    <name evidence="7" type="ORF">D1012_09465</name>
</gene>
<evidence type="ECO:0000256" key="3">
    <source>
        <dbReference type="ARBA" id="ARBA00022741"/>
    </source>
</evidence>
<dbReference type="PROSITE" id="PS50893">
    <property type="entry name" value="ABC_TRANSPORTER_2"/>
    <property type="match status" value="1"/>
</dbReference>
<keyword evidence="2" id="KW-0813">Transport</keyword>
<dbReference type="SUPFAM" id="SSF52540">
    <property type="entry name" value="P-loop containing nucleoside triphosphate hydrolases"/>
    <property type="match status" value="1"/>
</dbReference>
<dbReference type="OrthoDB" id="9806149at2"/>
<dbReference type="InterPro" id="IPR003439">
    <property type="entry name" value="ABC_transporter-like_ATP-bd"/>
</dbReference>
<keyword evidence="4 7" id="KW-0067">ATP-binding</keyword>
<evidence type="ECO:0000313" key="8">
    <source>
        <dbReference type="Proteomes" id="UP000284547"/>
    </source>
</evidence>
<dbReference type="InterPro" id="IPR052156">
    <property type="entry name" value="BCAA_Transport_ATP-bd_LivF"/>
</dbReference>
<dbReference type="CDD" id="cd03224">
    <property type="entry name" value="ABC_TM1139_LivF_branched"/>
    <property type="match status" value="1"/>
</dbReference>
<dbReference type="PANTHER" id="PTHR43820">
    <property type="entry name" value="HIGH-AFFINITY BRANCHED-CHAIN AMINO ACID TRANSPORT ATP-BINDING PROTEIN LIVF"/>
    <property type="match status" value="1"/>
</dbReference>
<keyword evidence="3" id="KW-0547">Nucleotide-binding</keyword>
<dbReference type="EMBL" id="QWEY01000004">
    <property type="protein sequence ID" value="RGP37438.1"/>
    <property type="molecule type" value="Genomic_DNA"/>
</dbReference>
<dbReference type="Gene3D" id="3.40.50.300">
    <property type="entry name" value="P-loop containing nucleotide triphosphate hydrolases"/>
    <property type="match status" value="1"/>
</dbReference>
<dbReference type="GO" id="GO:0015658">
    <property type="term" value="F:branched-chain amino acid transmembrane transporter activity"/>
    <property type="evidence" value="ECO:0007669"/>
    <property type="project" value="TreeGrafter"/>
</dbReference>
<proteinExistence type="inferred from homology"/>
<dbReference type="Pfam" id="PF00005">
    <property type="entry name" value="ABC_tran"/>
    <property type="match status" value="1"/>
</dbReference>
<reference evidence="7 8" key="1">
    <citation type="submission" date="2018-08" db="EMBL/GenBank/DDBJ databases">
        <title>Flavobacterium tibetense sp. nov., isolated from a wetland YonghuCo on Tibetan Plateau.</title>
        <authorList>
            <person name="Phurbu D."/>
            <person name="Lu H."/>
            <person name="Xing P."/>
        </authorList>
    </citation>
    <scope>NUCLEOTIDE SEQUENCE [LARGE SCALE GENOMIC DNA]</scope>
    <source>
        <strain evidence="7 8">DJC</strain>
    </source>
</reference>
<dbReference type="GO" id="GO:0005524">
    <property type="term" value="F:ATP binding"/>
    <property type="evidence" value="ECO:0007669"/>
    <property type="project" value="UniProtKB-KW"/>
</dbReference>
<dbReference type="AlphaFoldDB" id="A0A411Z2Z2"/>
<dbReference type="GO" id="GO:0015807">
    <property type="term" value="P:L-amino acid transport"/>
    <property type="evidence" value="ECO:0007669"/>
    <property type="project" value="TreeGrafter"/>
</dbReference>
<keyword evidence="8" id="KW-1185">Reference proteome</keyword>
<feature type="domain" description="ABC transporter" evidence="6">
    <location>
        <begin position="4"/>
        <end position="233"/>
    </location>
</feature>
<accession>A0A411Z2Z2</accession>
<evidence type="ECO:0000256" key="5">
    <source>
        <dbReference type="ARBA" id="ARBA00022970"/>
    </source>
</evidence>
<evidence type="ECO:0000313" key="7">
    <source>
        <dbReference type="EMBL" id="RGP37438.1"/>
    </source>
</evidence>
<evidence type="ECO:0000256" key="1">
    <source>
        <dbReference type="ARBA" id="ARBA00005417"/>
    </source>
</evidence>
<dbReference type="GO" id="GO:0016887">
    <property type="term" value="F:ATP hydrolysis activity"/>
    <property type="evidence" value="ECO:0007669"/>
    <property type="project" value="InterPro"/>
</dbReference>
<keyword evidence="5" id="KW-0029">Amino-acid transport</keyword>
<dbReference type="RefSeq" id="WP_118151469.1">
    <property type="nucleotide sequence ID" value="NZ_QWEY01000004.1"/>
</dbReference>
<protein>
    <submittedName>
        <fullName evidence="7">ABC transporter ATP-binding protein</fullName>
    </submittedName>
</protein>
<dbReference type="PROSITE" id="PS00211">
    <property type="entry name" value="ABC_TRANSPORTER_1"/>
    <property type="match status" value="1"/>
</dbReference>
<dbReference type="PANTHER" id="PTHR43820:SF5">
    <property type="entry name" value="HIGH-AFFINITY BRANCHED-CHAIN AMINO ACID TRANSPORT ATP-BINDING PROTEIN"/>
    <property type="match status" value="1"/>
</dbReference>
<evidence type="ECO:0000259" key="6">
    <source>
        <dbReference type="PROSITE" id="PS50893"/>
    </source>
</evidence>
<comment type="caution">
    <text evidence="7">The sequence shown here is derived from an EMBL/GenBank/DDBJ whole genome shotgun (WGS) entry which is preliminary data.</text>
</comment>
<evidence type="ECO:0000256" key="2">
    <source>
        <dbReference type="ARBA" id="ARBA00022448"/>
    </source>
</evidence>
<dbReference type="Proteomes" id="UP000284547">
    <property type="component" value="Unassembled WGS sequence"/>
</dbReference>
<dbReference type="SMART" id="SM00382">
    <property type="entry name" value="AAA"/>
    <property type="match status" value="1"/>
</dbReference>